<keyword evidence="1" id="KW-0472">Membrane</keyword>
<protein>
    <recommendedName>
        <fullName evidence="4">Type 4 fimbrial biogenesis protein PilX N-terminal domain-containing protein</fullName>
    </recommendedName>
</protein>
<evidence type="ECO:0000256" key="1">
    <source>
        <dbReference type="SAM" id="Phobius"/>
    </source>
</evidence>
<name>A0A1F6E4M4_9BACT</name>
<keyword evidence="1" id="KW-0812">Transmembrane</keyword>
<dbReference type="Proteomes" id="UP000176914">
    <property type="component" value="Unassembled WGS sequence"/>
</dbReference>
<feature type="transmembrane region" description="Helical" evidence="1">
    <location>
        <begin position="38"/>
        <end position="60"/>
    </location>
</feature>
<comment type="caution">
    <text evidence="2">The sequence shown here is derived from an EMBL/GenBank/DDBJ whole genome shotgun (WGS) entry which is preliminary data.</text>
</comment>
<dbReference type="AlphaFoldDB" id="A0A1F6E4M4"/>
<keyword evidence="1" id="KW-1133">Transmembrane helix</keyword>
<gene>
    <name evidence="2" type="ORF">A3C20_02020</name>
</gene>
<accession>A0A1F6E4M4</accession>
<sequence>MKKLVASSLQPVIREIRAAFLRLLPATGYRLPAQKGFTLLLAALVSSIVLSLGSSIFLIAQKQVILSSLSRDSQFAFYAADTGAECALYWDLRFNAFSTTTPATAPICDGKLLNAPAPAQGTELPYTVAFNLNLFVNGDGVAGTSDDRGYCTYVTVTKGDSNPFTVIHADGYSTSCEATTTSARTLQRSVELHY</sequence>
<proteinExistence type="predicted"/>
<reference evidence="2 3" key="1">
    <citation type="journal article" date="2016" name="Nat. Commun.">
        <title>Thousands of microbial genomes shed light on interconnected biogeochemical processes in an aquifer system.</title>
        <authorList>
            <person name="Anantharaman K."/>
            <person name="Brown C.T."/>
            <person name="Hug L.A."/>
            <person name="Sharon I."/>
            <person name="Castelle C.J."/>
            <person name="Probst A.J."/>
            <person name="Thomas B.C."/>
            <person name="Singh A."/>
            <person name="Wilkins M.J."/>
            <person name="Karaoz U."/>
            <person name="Brodie E.L."/>
            <person name="Williams K.H."/>
            <person name="Hubbard S.S."/>
            <person name="Banfield J.F."/>
        </authorList>
    </citation>
    <scope>NUCLEOTIDE SEQUENCE [LARGE SCALE GENOMIC DNA]</scope>
</reference>
<evidence type="ECO:0000313" key="2">
    <source>
        <dbReference type="EMBL" id="OGG68490.1"/>
    </source>
</evidence>
<evidence type="ECO:0000313" key="3">
    <source>
        <dbReference type="Proteomes" id="UP000176914"/>
    </source>
</evidence>
<dbReference type="EMBL" id="MFLL01000032">
    <property type="protein sequence ID" value="OGG68490.1"/>
    <property type="molecule type" value="Genomic_DNA"/>
</dbReference>
<evidence type="ECO:0008006" key="4">
    <source>
        <dbReference type="Google" id="ProtNLM"/>
    </source>
</evidence>
<organism evidence="2 3">
    <name type="scientific">Candidatus Kaiserbacteria bacterium RIFCSPHIGHO2_02_FULL_55_25</name>
    <dbReference type="NCBI Taxonomy" id="1798498"/>
    <lineage>
        <taxon>Bacteria</taxon>
        <taxon>Candidatus Kaiseribacteriota</taxon>
    </lineage>
</organism>